<name>A0AAX1M4Q6_GLAPU</name>
<reference evidence="1" key="1">
    <citation type="submission" date="2021-03" db="EMBL/GenBank/DDBJ databases">
        <title>Characterization of a novel Integrative Conjugative Element in Glaesserella parasuis.</title>
        <authorList>
            <person name="Hu G."/>
            <person name="Sun H."/>
        </authorList>
    </citation>
    <scope>NUCLEOTIDE SEQUENCE</scope>
    <source>
        <strain evidence="1">GHP1807</strain>
    </source>
</reference>
<evidence type="ECO:0000313" key="2">
    <source>
        <dbReference type="Proteomes" id="UP000662736"/>
    </source>
</evidence>
<accession>A0AAX1M4Q6</accession>
<gene>
    <name evidence="1" type="ORF">J1G54_00350</name>
</gene>
<sequence length="184" mass="20990">MCKVFISGSRNIKNINIDIIERLNNILDKKFHIVLGDANGVDKAVQKFLFDRHYSLVEIYCSGHLCRNNLGGWVSKFIDTKKSGRAFFEAKDKEMANIADYGFVIWDEKSIGSLNNIAELLCRGKKTLVYLYNKREFIDITSENGILSLLFNGSHELKEVVNKKGSIYLQNLILQQGELSNMFS</sequence>
<dbReference type="RefSeq" id="WP_021119334.1">
    <property type="nucleotide sequence ID" value="NZ_CP071491.1"/>
</dbReference>
<dbReference type="Proteomes" id="UP000662736">
    <property type="component" value="Chromosome"/>
</dbReference>
<dbReference type="EMBL" id="CP071491">
    <property type="protein sequence ID" value="QSX17085.1"/>
    <property type="molecule type" value="Genomic_DNA"/>
</dbReference>
<protein>
    <submittedName>
        <fullName evidence="1">Uncharacterized protein</fullName>
    </submittedName>
</protein>
<organism evidence="1 2">
    <name type="scientific">Glaesserella parasuis</name>
    <name type="common">Haemophilus parasuis</name>
    <dbReference type="NCBI Taxonomy" id="738"/>
    <lineage>
        <taxon>Bacteria</taxon>
        <taxon>Pseudomonadati</taxon>
        <taxon>Pseudomonadota</taxon>
        <taxon>Gammaproteobacteria</taxon>
        <taxon>Pasteurellales</taxon>
        <taxon>Pasteurellaceae</taxon>
        <taxon>Glaesserella</taxon>
    </lineage>
</organism>
<dbReference type="AlphaFoldDB" id="A0AAX1M4Q6"/>
<evidence type="ECO:0000313" key="1">
    <source>
        <dbReference type="EMBL" id="QSX17085.1"/>
    </source>
</evidence>
<proteinExistence type="predicted"/>